<feature type="region of interest" description="Disordered" evidence="1">
    <location>
        <begin position="1"/>
        <end position="50"/>
    </location>
</feature>
<feature type="compositionally biased region" description="Polar residues" evidence="1">
    <location>
        <begin position="1"/>
        <end position="10"/>
    </location>
</feature>
<organism evidence="2 3">
    <name type="scientific">Dentiscutata erythropus</name>
    <dbReference type="NCBI Taxonomy" id="1348616"/>
    <lineage>
        <taxon>Eukaryota</taxon>
        <taxon>Fungi</taxon>
        <taxon>Fungi incertae sedis</taxon>
        <taxon>Mucoromycota</taxon>
        <taxon>Glomeromycotina</taxon>
        <taxon>Glomeromycetes</taxon>
        <taxon>Diversisporales</taxon>
        <taxon>Gigasporaceae</taxon>
        <taxon>Dentiscutata</taxon>
    </lineage>
</organism>
<dbReference type="EMBL" id="CAJVPY010002324">
    <property type="protein sequence ID" value="CAG8556715.1"/>
    <property type="molecule type" value="Genomic_DNA"/>
</dbReference>
<comment type="caution">
    <text evidence="2">The sequence shown here is derived from an EMBL/GenBank/DDBJ whole genome shotgun (WGS) entry which is preliminary data.</text>
</comment>
<gene>
    <name evidence="2" type="ORF">DERYTH_LOCUS5534</name>
</gene>
<name>A0A9N9BA99_9GLOM</name>
<protein>
    <submittedName>
        <fullName evidence="2">18944_t:CDS:1</fullName>
    </submittedName>
</protein>
<feature type="compositionally biased region" description="Polar residues" evidence="1">
    <location>
        <begin position="21"/>
        <end position="50"/>
    </location>
</feature>
<keyword evidence="3" id="KW-1185">Reference proteome</keyword>
<dbReference type="AlphaFoldDB" id="A0A9N9BA99"/>
<proteinExistence type="predicted"/>
<evidence type="ECO:0000313" key="3">
    <source>
        <dbReference type="Proteomes" id="UP000789405"/>
    </source>
</evidence>
<dbReference type="Proteomes" id="UP000789405">
    <property type="component" value="Unassembled WGS sequence"/>
</dbReference>
<reference evidence="2" key="1">
    <citation type="submission" date="2021-06" db="EMBL/GenBank/DDBJ databases">
        <authorList>
            <person name="Kallberg Y."/>
            <person name="Tangrot J."/>
            <person name="Rosling A."/>
        </authorList>
    </citation>
    <scope>NUCLEOTIDE SEQUENCE</scope>
    <source>
        <strain evidence="2">MA453B</strain>
    </source>
</reference>
<evidence type="ECO:0000256" key="1">
    <source>
        <dbReference type="SAM" id="MobiDB-lite"/>
    </source>
</evidence>
<evidence type="ECO:0000313" key="2">
    <source>
        <dbReference type="EMBL" id="CAG8556715.1"/>
    </source>
</evidence>
<sequence>MLRLVTSLQNKPDAMSKQKKTQITNLNSEETERNLVTTNENLQDSLSAEL</sequence>
<accession>A0A9N9BA99</accession>